<organism evidence="6 7">
    <name type="scientific">Qiania dongpingensis</name>
    <dbReference type="NCBI Taxonomy" id="2763669"/>
    <lineage>
        <taxon>Bacteria</taxon>
        <taxon>Bacillati</taxon>
        <taxon>Bacillota</taxon>
        <taxon>Clostridia</taxon>
        <taxon>Lachnospirales</taxon>
        <taxon>Lachnospiraceae</taxon>
        <taxon>Qiania</taxon>
    </lineage>
</organism>
<gene>
    <name evidence="6" type="ORF">H9Q78_06695</name>
</gene>
<dbReference type="PANTHER" id="PTHR30126:SF64">
    <property type="entry name" value="HTH-TYPE TRANSCRIPTIONAL REGULATOR CITR"/>
    <property type="match status" value="1"/>
</dbReference>
<dbReference type="Pfam" id="PF03466">
    <property type="entry name" value="LysR_substrate"/>
    <property type="match status" value="1"/>
</dbReference>
<dbReference type="KEGG" id="qdo:H9Q78_06695"/>
<comment type="similarity">
    <text evidence="1">Belongs to the LysR transcriptional regulatory family.</text>
</comment>
<dbReference type="InterPro" id="IPR036388">
    <property type="entry name" value="WH-like_DNA-bd_sf"/>
</dbReference>
<keyword evidence="2" id="KW-0805">Transcription regulation</keyword>
<dbReference type="GO" id="GO:0000976">
    <property type="term" value="F:transcription cis-regulatory region binding"/>
    <property type="evidence" value="ECO:0007669"/>
    <property type="project" value="TreeGrafter"/>
</dbReference>
<dbReference type="InterPro" id="IPR000847">
    <property type="entry name" value="LysR_HTH_N"/>
</dbReference>
<dbReference type="PROSITE" id="PS50931">
    <property type="entry name" value="HTH_LYSR"/>
    <property type="match status" value="1"/>
</dbReference>
<proteinExistence type="inferred from homology"/>
<dbReference type="AlphaFoldDB" id="A0A7G9G7L3"/>
<dbReference type="Gene3D" id="1.10.10.10">
    <property type="entry name" value="Winged helix-like DNA-binding domain superfamily/Winged helix DNA-binding domain"/>
    <property type="match status" value="1"/>
</dbReference>
<dbReference type="PANTHER" id="PTHR30126">
    <property type="entry name" value="HTH-TYPE TRANSCRIPTIONAL REGULATOR"/>
    <property type="match status" value="1"/>
</dbReference>
<protein>
    <submittedName>
        <fullName evidence="6">LysR family transcriptional regulator</fullName>
    </submittedName>
</protein>
<accession>A0A7G9G7L3</accession>
<dbReference type="InterPro" id="IPR005119">
    <property type="entry name" value="LysR_subst-bd"/>
</dbReference>
<dbReference type="CDD" id="cd05466">
    <property type="entry name" value="PBP2_LTTR_substrate"/>
    <property type="match status" value="1"/>
</dbReference>
<sequence length="296" mass="32610">MSVNFEYYRIFYFVAKYKSITRAAKALFLSQPTVSHYIRCLETELDCSLFLRSKKGVTLTPEAELLFNHVEKACCHLWEAEEALAASKSLAAGAVRIGASEMTLHNFLLPYLEKFRNLYPTLKLKISCSTTPGTLASLRDGTTDFAIVISPLENAEGLEMTPLTSFQDIVIAGKSFQELKGRVLSIHELVQYPLICTSQGTATRRFLEQHFLSCGAVLDPDVEPATTDLVTPFVIHDLGIGIVPEGFAAEALADGSVFQIPIKEELPPRHICVVSDSSHPVSLAGMQFLELLAEPL</sequence>
<evidence type="ECO:0000313" key="6">
    <source>
        <dbReference type="EMBL" id="QNM06795.1"/>
    </source>
</evidence>
<dbReference type="SUPFAM" id="SSF53850">
    <property type="entry name" value="Periplasmic binding protein-like II"/>
    <property type="match status" value="1"/>
</dbReference>
<name>A0A7G9G7L3_9FIRM</name>
<dbReference type="PRINTS" id="PR00039">
    <property type="entry name" value="HTHLYSR"/>
</dbReference>
<keyword evidence="3" id="KW-0238">DNA-binding</keyword>
<reference evidence="6 7" key="1">
    <citation type="submission" date="2020-08" db="EMBL/GenBank/DDBJ databases">
        <authorList>
            <person name="Liu C."/>
            <person name="Sun Q."/>
        </authorList>
    </citation>
    <scope>NUCLEOTIDE SEQUENCE [LARGE SCALE GENOMIC DNA]</scope>
    <source>
        <strain evidence="6 7">NSJ-38</strain>
    </source>
</reference>
<dbReference type="Gene3D" id="3.40.190.290">
    <property type="match status" value="1"/>
</dbReference>
<keyword evidence="4" id="KW-0804">Transcription</keyword>
<evidence type="ECO:0000313" key="7">
    <source>
        <dbReference type="Proteomes" id="UP000515823"/>
    </source>
</evidence>
<keyword evidence="7" id="KW-1185">Reference proteome</keyword>
<dbReference type="SUPFAM" id="SSF46785">
    <property type="entry name" value="Winged helix' DNA-binding domain"/>
    <property type="match status" value="1"/>
</dbReference>
<dbReference type="Pfam" id="PF00126">
    <property type="entry name" value="HTH_1"/>
    <property type="match status" value="1"/>
</dbReference>
<evidence type="ECO:0000259" key="5">
    <source>
        <dbReference type="PROSITE" id="PS50931"/>
    </source>
</evidence>
<dbReference type="GO" id="GO:0003700">
    <property type="term" value="F:DNA-binding transcription factor activity"/>
    <property type="evidence" value="ECO:0007669"/>
    <property type="project" value="InterPro"/>
</dbReference>
<feature type="domain" description="HTH lysR-type" evidence="5">
    <location>
        <begin position="9"/>
        <end position="60"/>
    </location>
</feature>
<evidence type="ECO:0000256" key="3">
    <source>
        <dbReference type="ARBA" id="ARBA00023125"/>
    </source>
</evidence>
<evidence type="ECO:0000256" key="4">
    <source>
        <dbReference type="ARBA" id="ARBA00023163"/>
    </source>
</evidence>
<evidence type="ECO:0000256" key="2">
    <source>
        <dbReference type="ARBA" id="ARBA00023015"/>
    </source>
</evidence>
<dbReference type="Proteomes" id="UP000515823">
    <property type="component" value="Chromosome"/>
</dbReference>
<dbReference type="InterPro" id="IPR036390">
    <property type="entry name" value="WH_DNA-bd_sf"/>
</dbReference>
<dbReference type="RefSeq" id="WP_249304494.1">
    <property type="nucleotide sequence ID" value="NZ_CP060634.1"/>
</dbReference>
<dbReference type="EMBL" id="CP060634">
    <property type="protein sequence ID" value="QNM06795.1"/>
    <property type="molecule type" value="Genomic_DNA"/>
</dbReference>
<evidence type="ECO:0000256" key="1">
    <source>
        <dbReference type="ARBA" id="ARBA00009437"/>
    </source>
</evidence>